<organism evidence="1 2">
    <name type="scientific">Paractinoplanes durhamensis</name>
    <dbReference type="NCBI Taxonomy" id="113563"/>
    <lineage>
        <taxon>Bacteria</taxon>
        <taxon>Bacillati</taxon>
        <taxon>Actinomycetota</taxon>
        <taxon>Actinomycetes</taxon>
        <taxon>Micromonosporales</taxon>
        <taxon>Micromonosporaceae</taxon>
        <taxon>Paractinoplanes</taxon>
    </lineage>
</organism>
<comment type="caution">
    <text evidence="1">The sequence shown here is derived from an EMBL/GenBank/DDBJ whole genome shotgun (WGS) entry which is preliminary data.</text>
</comment>
<reference evidence="1 2" key="1">
    <citation type="submission" date="2021-01" db="EMBL/GenBank/DDBJ databases">
        <title>Whole genome shotgun sequence of Actinoplanes durhamensis NBRC 14914.</title>
        <authorList>
            <person name="Komaki H."/>
            <person name="Tamura T."/>
        </authorList>
    </citation>
    <scope>NUCLEOTIDE SEQUENCE [LARGE SCALE GENOMIC DNA]</scope>
    <source>
        <strain evidence="1 2">NBRC 14914</strain>
    </source>
</reference>
<accession>A0ABQ3Z0T2</accession>
<dbReference type="EMBL" id="BOML01000038">
    <property type="protein sequence ID" value="GIE03442.1"/>
    <property type="molecule type" value="Genomic_DNA"/>
</dbReference>
<keyword evidence="2" id="KW-1185">Reference proteome</keyword>
<gene>
    <name evidence="1" type="ORF">Adu01nite_47920</name>
</gene>
<name>A0ABQ3Z0T2_9ACTN</name>
<sequence>MTGTSTLRSGRGGYGLRLCAGPRTCHFTDLVIREATTPDAASRRIYGKPFAQVDDGCLSWIKNISDRIFVQVRFVVRALPGPAEVGQRGLANAPYSGRRVAGSVCGGLVEEAGVGALGDALTTMSVERSSPDGSVSIRISGTGHIDVFLREGALAGRSEQSLERQINACVRLVLAARTQAYQRTYAEIVPSVEQW</sequence>
<evidence type="ECO:0000313" key="2">
    <source>
        <dbReference type="Proteomes" id="UP000637628"/>
    </source>
</evidence>
<protein>
    <submittedName>
        <fullName evidence="1">Uncharacterized protein</fullName>
    </submittedName>
</protein>
<dbReference type="Proteomes" id="UP000637628">
    <property type="component" value="Unassembled WGS sequence"/>
</dbReference>
<evidence type="ECO:0000313" key="1">
    <source>
        <dbReference type="EMBL" id="GIE03442.1"/>
    </source>
</evidence>
<proteinExistence type="predicted"/>